<accession>A0A8J8BC31</accession>
<sequence>MTEAIETTQEKGPSTLVKAASLGMAALGSSAAGNSFAGNTVDHADHGHSVARWVGVALSFTGFLVGGVMFPFAMVPAVIVGGVLQLLAVIAVPVLNASGFGAPDAWSLLKAQAAAERSAG</sequence>
<proteinExistence type="predicted"/>
<dbReference type="AlphaFoldDB" id="A0A8J8BC31"/>
<keyword evidence="1" id="KW-0472">Membrane</keyword>
<comment type="caution">
    <text evidence="2">The sequence shown here is derived from an EMBL/GenBank/DDBJ whole genome shotgun (WGS) entry which is preliminary data.</text>
</comment>
<keyword evidence="3" id="KW-1185">Reference proteome</keyword>
<gene>
    <name evidence="2" type="ORF">KGA66_06595</name>
</gene>
<evidence type="ECO:0000313" key="2">
    <source>
        <dbReference type="EMBL" id="MBS2962706.1"/>
    </source>
</evidence>
<dbReference type="RefSeq" id="WP_211465644.1">
    <property type="nucleotide sequence ID" value="NZ_JAGSXH010000014.1"/>
</dbReference>
<keyword evidence="1" id="KW-0812">Transmembrane</keyword>
<keyword evidence="1" id="KW-1133">Transmembrane helix</keyword>
<feature type="transmembrane region" description="Helical" evidence="1">
    <location>
        <begin position="50"/>
        <end position="70"/>
    </location>
</feature>
<evidence type="ECO:0000313" key="3">
    <source>
        <dbReference type="Proteomes" id="UP000677913"/>
    </source>
</evidence>
<organism evidence="2 3">
    <name type="scientific">Actinocrinis puniceicyclus</name>
    <dbReference type="NCBI Taxonomy" id="977794"/>
    <lineage>
        <taxon>Bacteria</taxon>
        <taxon>Bacillati</taxon>
        <taxon>Actinomycetota</taxon>
        <taxon>Actinomycetes</taxon>
        <taxon>Catenulisporales</taxon>
        <taxon>Actinospicaceae</taxon>
        <taxon>Actinocrinis</taxon>
    </lineage>
</organism>
<reference evidence="2" key="1">
    <citation type="submission" date="2021-04" db="EMBL/GenBank/DDBJ databases">
        <title>Genome based classification of Actinospica acidithermotolerans sp. nov., an actinobacterium isolated from an Indonesian hot spring.</title>
        <authorList>
            <person name="Kusuma A.B."/>
            <person name="Putra K.E."/>
            <person name="Nafisah S."/>
            <person name="Loh J."/>
            <person name="Nouioui I."/>
            <person name="Goodfellow M."/>
        </authorList>
    </citation>
    <scope>NUCLEOTIDE SEQUENCE</scope>
    <source>
        <strain evidence="2">DSM 45618</strain>
    </source>
</reference>
<dbReference type="NCBIfam" id="NF041681">
    <property type="entry name" value="HGxxPAAW"/>
    <property type="match status" value="1"/>
</dbReference>
<dbReference type="EMBL" id="JAGSXH010000014">
    <property type="protein sequence ID" value="MBS2962706.1"/>
    <property type="molecule type" value="Genomic_DNA"/>
</dbReference>
<name>A0A8J8BC31_9ACTN</name>
<evidence type="ECO:0000256" key="1">
    <source>
        <dbReference type="SAM" id="Phobius"/>
    </source>
</evidence>
<feature type="transmembrane region" description="Helical" evidence="1">
    <location>
        <begin position="77"/>
        <end position="95"/>
    </location>
</feature>
<protein>
    <submittedName>
        <fullName evidence="2">Uncharacterized protein</fullName>
    </submittedName>
</protein>
<dbReference type="Proteomes" id="UP000677913">
    <property type="component" value="Unassembled WGS sequence"/>
</dbReference>